<evidence type="ECO:0000313" key="3">
    <source>
        <dbReference type="EMBL" id="KAG0282336.1"/>
    </source>
</evidence>
<feature type="region of interest" description="Disordered" evidence="2">
    <location>
        <begin position="959"/>
        <end position="994"/>
    </location>
</feature>
<evidence type="ECO:0000313" key="4">
    <source>
        <dbReference type="Proteomes" id="UP001194696"/>
    </source>
</evidence>
<feature type="compositionally biased region" description="Polar residues" evidence="2">
    <location>
        <begin position="1013"/>
        <end position="1022"/>
    </location>
</feature>
<protein>
    <submittedName>
        <fullName evidence="3">Uncharacterized protein</fullName>
    </submittedName>
</protein>
<feature type="region of interest" description="Disordered" evidence="2">
    <location>
        <begin position="569"/>
        <end position="636"/>
    </location>
</feature>
<feature type="compositionally biased region" description="Pro residues" evidence="2">
    <location>
        <begin position="611"/>
        <end position="625"/>
    </location>
</feature>
<reference evidence="3 4" key="1">
    <citation type="journal article" date="2020" name="Fungal Divers.">
        <title>Resolving the Mortierellaceae phylogeny through synthesis of multi-gene phylogenetics and phylogenomics.</title>
        <authorList>
            <person name="Vandepol N."/>
            <person name="Liber J."/>
            <person name="Desiro A."/>
            <person name="Na H."/>
            <person name="Kennedy M."/>
            <person name="Barry K."/>
            <person name="Grigoriev I.V."/>
            <person name="Miller A.N."/>
            <person name="O'Donnell K."/>
            <person name="Stajich J.E."/>
            <person name="Bonito G."/>
        </authorList>
    </citation>
    <scope>NUCLEOTIDE SEQUENCE [LARGE SCALE GENOMIC DNA]</scope>
    <source>
        <strain evidence="3 4">AD045</strain>
    </source>
</reference>
<feature type="region of interest" description="Disordered" evidence="2">
    <location>
        <begin position="398"/>
        <end position="426"/>
    </location>
</feature>
<feature type="compositionally biased region" description="Polar residues" evidence="2">
    <location>
        <begin position="600"/>
        <end position="610"/>
    </location>
</feature>
<feature type="region of interest" description="Disordered" evidence="2">
    <location>
        <begin position="1013"/>
        <end position="1091"/>
    </location>
</feature>
<feature type="compositionally biased region" description="Low complexity" evidence="2">
    <location>
        <begin position="1029"/>
        <end position="1051"/>
    </location>
</feature>
<evidence type="ECO:0000256" key="1">
    <source>
        <dbReference type="SAM" id="Coils"/>
    </source>
</evidence>
<feature type="coiled-coil region" evidence="1">
    <location>
        <begin position="770"/>
        <end position="846"/>
    </location>
</feature>
<feature type="compositionally biased region" description="Polar residues" evidence="2">
    <location>
        <begin position="1052"/>
        <end position="1071"/>
    </location>
</feature>
<feature type="compositionally biased region" description="Polar residues" evidence="2">
    <location>
        <begin position="576"/>
        <end position="593"/>
    </location>
</feature>
<dbReference type="EMBL" id="JAAAIM010001085">
    <property type="protein sequence ID" value="KAG0282336.1"/>
    <property type="molecule type" value="Genomic_DNA"/>
</dbReference>
<keyword evidence="1" id="KW-0175">Coiled coil</keyword>
<gene>
    <name evidence="3" type="ORF">BGZ96_000588</name>
</gene>
<proteinExistence type="predicted"/>
<feature type="region of interest" description="Disordered" evidence="2">
    <location>
        <begin position="354"/>
        <end position="376"/>
    </location>
</feature>
<dbReference type="Proteomes" id="UP001194696">
    <property type="component" value="Unassembled WGS sequence"/>
</dbReference>
<organism evidence="3 4">
    <name type="scientific">Linnemannia gamsii</name>
    <dbReference type="NCBI Taxonomy" id="64522"/>
    <lineage>
        <taxon>Eukaryota</taxon>
        <taxon>Fungi</taxon>
        <taxon>Fungi incertae sedis</taxon>
        <taxon>Mucoromycota</taxon>
        <taxon>Mortierellomycotina</taxon>
        <taxon>Mortierellomycetes</taxon>
        <taxon>Mortierellales</taxon>
        <taxon>Mortierellaceae</taxon>
        <taxon>Linnemannia</taxon>
    </lineage>
</organism>
<feature type="compositionally biased region" description="Polar residues" evidence="2">
    <location>
        <begin position="1079"/>
        <end position="1091"/>
    </location>
</feature>
<comment type="caution">
    <text evidence="3">The sequence shown here is derived from an EMBL/GenBank/DDBJ whole genome shotgun (WGS) entry which is preliminary data.</text>
</comment>
<sequence length="1156" mass="128551">MVDDEQSWGDIEALAGEEAFDRYYSFLDPGLVEFWRQDKIEQLNDAVIDQVGRFLKPRAATILKGNYQQWLSKYNTTTIGGCEDTNSNSEGDDIRKLATIYPVVVASAWMDLFRWEKVARSVCSSPLVCQHIWDTFGDGRPFTEEEQPYLDEIKALAIENGARISTIKAARIEARKAKIAQEERERLEADRLEAARLQAAKEDAERIEAARIKAVQDEADRREAERLETEKIEAKRVEANKTKAMKRKAKADALREEDEGEAKAWKPVTRKKEYSRTRAAHQLTARQQKIVMQENIALEEAAKEERAKQEAAKNAFGTNKAKRETAMAAAKAWATAVREGAARKAELQSVAIKRQRNASSGQAGLNRGRDLPLNPGSIMGSKRKIGNMEVFLPPTTFAASSTTPTADQENCPPQKDINSPPTLRASVSSTSCTSLISPALTPLDESLDFQLSKRTRRSSPEILSGPTFTSTVTTTLTPTTAIQSTANTGFRATPVSVYIDTATPKTLPSLSLPPTSLFKDAELPERIQKLMAMKQVLTDRAQSIEIQRQDQQIEADLLLQQRDAAIEAAKARQRGDNNTSGYNEKNKAGTSQVPPEDLTLASSRASQESTPAPPGLPSPITPNQPPQSLSPQLATADPNAAPHVIDLTDDADDEQGIANQKHAEVQMRLEAVNQWRQRKQNWQKRVQEIQQQLKVLGPKLAEYRQQTQQFQQTIFNEQQQWQQLPGVTPEQAKQLHKTQRIQLATSQQQQYLALQYIPAAQRAAAMVHLNRRCQNEAQALMAQQKDVEEKVAQFLHRQEASKKAIPWLQLQLENAQETEKAFMKEFEALQAQKHEQERQRLVLLQEHQTLQQLQMISAPSSSLSPPQGPVVGQGSIPLNSVTSQLDRQLKEKRAMDEHVLQQLSQQRDLQRKTQLQQQLDLQQTQKKALISKARTLAEVHVQGITQAISQGQRWSEAQAQVQHAQSQAQSQQEQHAQAQQKQTQTAAVQEQQARMNGQPTMISPTVEVSLNQPSAANTSSLPPKSVSGVQDPAQSQSVSQPQAAVSAQRQQLIPTPQPAQSVTPGSTSTSAAPALVPGQQPQPSPESTVTESSKLAVIFPFPNPMYDITEWTAEDKNRLWTTWLEVGDDWEQISTKGLQGKFSIEVCRAVIQGTAS</sequence>
<evidence type="ECO:0000256" key="2">
    <source>
        <dbReference type="SAM" id="MobiDB-lite"/>
    </source>
</evidence>
<keyword evidence="4" id="KW-1185">Reference proteome</keyword>
<feature type="coiled-coil region" evidence="1">
    <location>
        <begin position="170"/>
        <end position="247"/>
    </location>
</feature>
<dbReference type="CDD" id="cd22541">
    <property type="entry name" value="SP5_N"/>
    <property type="match status" value="1"/>
</dbReference>
<accession>A0ABQ7JP59</accession>
<name>A0ABQ7JP59_9FUNG</name>
<feature type="compositionally biased region" description="Low complexity" evidence="2">
    <location>
        <begin position="959"/>
        <end position="993"/>
    </location>
</feature>